<proteinExistence type="predicted"/>
<protein>
    <recommendedName>
        <fullName evidence="2">Right handed beta helix domain-containing protein</fullName>
    </recommendedName>
</protein>
<sequence length="328" mass="37021">MNYLQGLLTILIVVSANDAAVHELETSGFIADMIRQGQSKIELRKGAHLLDHTLSLRLARSVSVFGEERKYKIEDEKYQLGPEKEVKVRGSWFLEQDLSKTAEGRFENLYLLNERQNSDPRTSAGVFFILGGNWDFNKCCIMGTGTGFEAPALIIIGGELDEERPLDSPMCQSPKVSMYQTKVQELPIDQREFNDSVVPQDLNNLIYVGGNSTFTAKKCELSGAVMFNMMIYGNSAVKMERCHITRSLCAFCLDDYPSFEMSNCLIDQNKAIFAFVLGKHRVTLRKNKFVGKVFLASERFDNATLIEEDNIFDPFINLRSPPNHSRAS</sequence>
<dbReference type="AlphaFoldDB" id="A0A7S4KUE2"/>
<evidence type="ECO:0000313" key="3">
    <source>
        <dbReference type="EMBL" id="CAE2305900.1"/>
    </source>
</evidence>
<feature type="chain" id="PRO_5030773194" description="Right handed beta helix domain-containing protein" evidence="1">
    <location>
        <begin position="20"/>
        <end position="328"/>
    </location>
</feature>
<evidence type="ECO:0000256" key="1">
    <source>
        <dbReference type="SAM" id="SignalP"/>
    </source>
</evidence>
<accession>A0A7S4KUE2</accession>
<reference evidence="3" key="1">
    <citation type="submission" date="2021-01" db="EMBL/GenBank/DDBJ databases">
        <authorList>
            <person name="Corre E."/>
            <person name="Pelletier E."/>
            <person name="Niang G."/>
            <person name="Scheremetjew M."/>
            <person name="Finn R."/>
            <person name="Kale V."/>
            <person name="Holt S."/>
            <person name="Cochrane G."/>
            <person name="Meng A."/>
            <person name="Brown T."/>
            <person name="Cohen L."/>
        </authorList>
    </citation>
    <scope>NUCLEOTIDE SEQUENCE</scope>
    <source>
        <strain evidence="3">CCMP 2712</strain>
    </source>
</reference>
<dbReference type="EMBL" id="HBKN01023695">
    <property type="protein sequence ID" value="CAE2305900.1"/>
    <property type="molecule type" value="Transcribed_RNA"/>
</dbReference>
<keyword evidence="1" id="KW-0732">Signal</keyword>
<feature type="signal peptide" evidence="1">
    <location>
        <begin position="1"/>
        <end position="19"/>
    </location>
</feature>
<gene>
    <name evidence="3" type="ORF">GTHE00462_LOCUS18576</name>
</gene>
<feature type="domain" description="Right handed beta helix" evidence="2">
    <location>
        <begin position="206"/>
        <end position="289"/>
    </location>
</feature>
<organism evidence="3">
    <name type="scientific">Guillardia theta</name>
    <name type="common">Cryptophyte</name>
    <name type="synonym">Cryptomonas phi</name>
    <dbReference type="NCBI Taxonomy" id="55529"/>
    <lineage>
        <taxon>Eukaryota</taxon>
        <taxon>Cryptophyceae</taxon>
        <taxon>Pyrenomonadales</taxon>
        <taxon>Geminigeraceae</taxon>
        <taxon>Guillardia</taxon>
    </lineage>
</organism>
<dbReference type="Pfam" id="PF13229">
    <property type="entry name" value="Beta_helix"/>
    <property type="match status" value="1"/>
</dbReference>
<evidence type="ECO:0000259" key="2">
    <source>
        <dbReference type="Pfam" id="PF13229"/>
    </source>
</evidence>
<dbReference type="InterPro" id="IPR039448">
    <property type="entry name" value="Beta_helix"/>
</dbReference>
<name>A0A7S4KUE2_GUITH</name>